<evidence type="ECO:0000313" key="3">
    <source>
        <dbReference type="Proteomes" id="UP000320011"/>
    </source>
</evidence>
<dbReference type="AlphaFoldDB" id="A0A558C8P4"/>
<sequence length="101" mass="10822">MYTVMNRIEVTEGMAEGFEKGFSASMNATLPGVPGLLRSTLLRPAKPGQPYVSVMEFTDEDAFRAWMGSESFRAAHKGAAENPTTGASVVETFDTVTEIAG</sequence>
<evidence type="ECO:0000313" key="2">
    <source>
        <dbReference type="EMBL" id="TVT45155.1"/>
    </source>
</evidence>
<accession>A0A558C8P4</accession>
<evidence type="ECO:0000259" key="1">
    <source>
        <dbReference type="PROSITE" id="PS51725"/>
    </source>
</evidence>
<keyword evidence="2" id="KW-0503">Monooxygenase</keyword>
<dbReference type="InterPro" id="IPR011008">
    <property type="entry name" value="Dimeric_a/b-barrel"/>
</dbReference>
<dbReference type="Pfam" id="PF03992">
    <property type="entry name" value="ABM"/>
    <property type="match status" value="1"/>
</dbReference>
<dbReference type="GO" id="GO:0004497">
    <property type="term" value="F:monooxygenase activity"/>
    <property type="evidence" value="ECO:0007669"/>
    <property type="project" value="UniProtKB-KW"/>
</dbReference>
<dbReference type="RefSeq" id="WP_144590374.1">
    <property type="nucleotide sequence ID" value="NZ_VJWX01000215.1"/>
</dbReference>
<dbReference type="Proteomes" id="UP000320011">
    <property type="component" value="Unassembled WGS sequence"/>
</dbReference>
<proteinExistence type="predicted"/>
<dbReference type="PANTHER" id="PTHR34474:SF2">
    <property type="entry name" value="SIGNAL TRANSDUCTION PROTEIN TRAP"/>
    <property type="match status" value="1"/>
</dbReference>
<dbReference type="SUPFAM" id="SSF54909">
    <property type="entry name" value="Dimeric alpha+beta barrel"/>
    <property type="match status" value="1"/>
</dbReference>
<dbReference type="InterPro" id="IPR007138">
    <property type="entry name" value="ABM_dom"/>
</dbReference>
<dbReference type="InterPro" id="IPR050404">
    <property type="entry name" value="Heme-degrading_MO"/>
</dbReference>
<organism evidence="2 3">
    <name type="scientific">Amycolatopsis rhizosphaerae</name>
    <dbReference type="NCBI Taxonomy" id="2053003"/>
    <lineage>
        <taxon>Bacteria</taxon>
        <taxon>Bacillati</taxon>
        <taxon>Actinomycetota</taxon>
        <taxon>Actinomycetes</taxon>
        <taxon>Pseudonocardiales</taxon>
        <taxon>Pseudonocardiaceae</taxon>
        <taxon>Amycolatopsis</taxon>
    </lineage>
</organism>
<dbReference type="Gene3D" id="3.30.70.100">
    <property type="match status" value="1"/>
</dbReference>
<gene>
    <name evidence="2" type="ORF">FNH05_20760</name>
</gene>
<reference evidence="2 3" key="1">
    <citation type="submission" date="2019-07" db="EMBL/GenBank/DDBJ databases">
        <authorList>
            <person name="Duangmal K."/>
            <person name="Teo W.F.A."/>
        </authorList>
    </citation>
    <scope>NUCLEOTIDE SEQUENCE [LARGE SCALE GENOMIC DNA]</scope>
    <source>
        <strain evidence="2 3">TBRC 6029</strain>
    </source>
</reference>
<dbReference type="OrthoDB" id="5518003at2"/>
<dbReference type="PROSITE" id="PS51725">
    <property type="entry name" value="ABM"/>
    <property type="match status" value="1"/>
</dbReference>
<dbReference type="PANTHER" id="PTHR34474">
    <property type="entry name" value="SIGNAL TRANSDUCTION PROTEIN TRAP"/>
    <property type="match status" value="1"/>
</dbReference>
<feature type="domain" description="ABM" evidence="1">
    <location>
        <begin position="2"/>
        <end position="93"/>
    </location>
</feature>
<keyword evidence="3" id="KW-1185">Reference proteome</keyword>
<comment type="caution">
    <text evidence="2">The sequence shown here is derived from an EMBL/GenBank/DDBJ whole genome shotgun (WGS) entry which is preliminary data.</text>
</comment>
<name>A0A558C8P4_9PSEU</name>
<keyword evidence="2" id="KW-0560">Oxidoreductase</keyword>
<dbReference type="EMBL" id="VJWX01000215">
    <property type="protein sequence ID" value="TVT45155.1"/>
    <property type="molecule type" value="Genomic_DNA"/>
</dbReference>
<reference evidence="2 3" key="2">
    <citation type="submission" date="2019-08" db="EMBL/GenBank/DDBJ databases">
        <title>Amycolatopsis acidicola sp. nov., isolated from peat swamp forest soil.</title>
        <authorList>
            <person name="Srisuk N."/>
        </authorList>
    </citation>
    <scope>NUCLEOTIDE SEQUENCE [LARGE SCALE GENOMIC DNA]</scope>
    <source>
        <strain evidence="2 3">TBRC 6029</strain>
    </source>
</reference>
<protein>
    <submittedName>
        <fullName evidence="2">Antibiotic biosynthesis monooxygenase</fullName>
    </submittedName>
</protein>